<evidence type="ECO:0000313" key="8">
    <source>
        <dbReference type="EMBL" id="MDQ0512220.1"/>
    </source>
</evidence>
<proteinExistence type="predicted"/>
<evidence type="ECO:0000256" key="2">
    <source>
        <dbReference type="ARBA" id="ARBA00022448"/>
    </source>
</evidence>
<feature type="transmembrane region" description="Helical" evidence="6">
    <location>
        <begin position="173"/>
        <end position="193"/>
    </location>
</feature>
<dbReference type="InterPro" id="IPR036259">
    <property type="entry name" value="MFS_trans_sf"/>
</dbReference>
<evidence type="ECO:0000259" key="7">
    <source>
        <dbReference type="PROSITE" id="PS50850"/>
    </source>
</evidence>
<feature type="transmembrane region" description="Helical" evidence="6">
    <location>
        <begin position="290"/>
        <end position="310"/>
    </location>
</feature>
<keyword evidence="9" id="KW-1185">Reference proteome</keyword>
<sequence length="418" mass="44184">MNKSEPTPDTPHPGMGFRQFVAFIAALMATNAIAIDSMLPALPEIGRSLRIDTANHTQIVITAYLLGFGGAQILYGTLADRYGRRPVLMVGLAIYTIASVGAFFAGSLGVMILARATQGIGSAATRILAITIVRDCYSGRQMARVMSLAFIVFLTVPIFAPSIGQIIMLAAPWRAIFLMLCLFGGGLFVWTLARLPETLKPENRTPISIAGITFAFGLVFRSRITVGYMCAMTMVMGGLFGFINSAQQVFAVAFDAEQLFTLIFALIAVFMALSSLLNSRVVGRHGTRKVSHAAMLGYLVVTLVHAVIGLAGWETIWTFSILQAAMMFCFGLMMSNFNAMAMEPVGAVAGTASSALGFCSTVGGALVGFGLGQLFDGTTLPLLLGFAGLGLAAFLCVLVAERGRLFGRAAAAGGTAHK</sequence>
<feature type="transmembrane region" description="Helical" evidence="6">
    <location>
        <begin position="145"/>
        <end position="167"/>
    </location>
</feature>
<feature type="transmembrane region" description="Helical" evidence="6">
    <location>
        <begin position="380"/>
        <end position="400"/>
    </location>
</feature>
<feature type="transmembrane region" description="Helical" evidence="6">
    <location>
        <begin position="87"/>
        <end position="106"/>
    </location>
</feature>
<keyword evidence="2" id="KW-0813">Transport</keyword>
<feature type="transmembrane region" description="Helical" evidence="6">
    <location>
        <begin position="20"/>
        <end position="39"/>
    </location>
</feature>
<gene>
    <name evidence="8" type="ORF">QOZ99_003122</name>
</gene>
<evidence type="ECO:0000256" key="1">
    <source>
        <dbReference type="ARBA" id="ARBA00004141"/>
    </source>
</evidence>
<dbReference type="PANTHER" id="PTHR23502:SF132">
    <property type="entry name" value="POLYAMINE TRANSPORTER 2-RELATED"/>
    <property type="match status" value="1"/>
</dbReference>
<evidence type="ECO:0000313" key="9">
    <source>
        <dbReference type="Proteomes" id="UP001235094"/>
    </source>
</evidence>
<dbReference type="Gene3D" id="1.20.1720.10">
    <property type="entry name" value="Multidrug resistance protein D"/>
    <property type="match status" value="1"/>
</dbReference>
<dbReference type="PROSITE" id="PS50850">
    <property type="entry name" value="MFS"/>
    <property type="match status" value="1"/>
</dbReference>
<keyword evidence="3 6" id="KW-0812">Transmembrane</keyword>
<feature type="transmembrane region" description="Helical" evidence="6">
    <location>
        <begin position="345"/>
        <end position="368"/>
    </location>
</feature>
<protein>
    <submittedName>
        <fullName evidence="8">DHA1 family bicyclomycin/chloramphenicol resistance-like MFS transporter</fullName>
    </submittedName>
</protein>
<dbReference type="Pfam" id="PF07690">
    <property type="entry name" value="MFS_1"/>
    <property type="match status" value="1"/>
</dbReference>
<name>A0ABU0LU93_9HYPH</name>
<feature type="transmembrane region" description="Helical" evidence="6">
    <location>
        <begin position="59"/>
        <end position="75"/>
    </location>
</feature>
<keyword evidence="4 6" id="KW-1133">Transmembrane helix</keyword>
<feature type="transmembrane region" description="Helical" evidence="6">
    <location>
        <begin position="112"/>
        <end position="133"/>
    </location>
</feature>
<dbReference type="EMBL" id="JAUSVR010000010">
    <property type="protein sequence ID" value="MDQ0512220.1"/>
    <property type="molecule type" value="Genomic_DNA"/>
</dbReference>
<comment type="subcellular location">
    <subcellularLocation>
        <location evidence="1">Membrane</location>
        <topology evidence="1">Multi-pass membrane protein</topology>
    </subcellularLocation>
</comment>
<evidence type="ECO:0000256" key="5">
    <source>
        <dbReference type="ARBA" id="ARBA00023136"/>
    </source>
</evidence>
<accession>A0ABU0LU93</accession>
<feature type="transmembrane region" description="Helical" evidence="6">
    <location>
        <begin position="226"/>
        <end position="247"/>
    </location>
</feature>
<organism evidence="8 9">
    <name type="scientific">Ancylobacter amanitiformis</name>
    <dbReference type="NCBI Taxonomy" id="217069"/>
    <lineage>
        <taxon>Bacteria</taxon>
        <taxon>Pseudomonadati</taxon>
        <taxon>Pseudomonadota</taxon>
        <taxon>Alphaproteobacteria</taxon>
        <taxon>Hyphomicrobiales</taxon>
        <taxon>Xanthobacteraceae</taxon>
        <taxon>Ancylobacter</taxon>
    </lineage>
</organism>
<dbReference type="RefSeq" id="WP_306890897.1">
    <property type="nucleotide sequence ID" value="NZ_JAUSVR010000010.1"/>
</dbReference>
<feature type="domain" description="Major facilitator superfamily (MFS) profile" evidence="7">
    <location>
        <begin position="18"/>
        <end position="405"/>
    </location>
</feature>
<reference evidence="8 9" key="1">
    <citation type="submission" date="2023-07" db="EMBL/GenBank/DDBJ databases">
        <title>Genomic Encyclopedia of Type Strains, Phase IV (KMG-IV): sequencing the most valuable type-strain genomes for metagenomic binning, comparative biology and taxonomic classification.</title>
        <authorList>
            <person name="Goeker M."/>
        </authorList>
    </citation>
    <scope>NUCLEOTIDE SEQUENCE [LARGE SCALE GENOMIC DNA]</scope>
    <source>
        <strain evidence="8 9">DSM 15561</strain>
    </source>
</reference>
<dbReference type="PANTHER" id="PTHR23502">
    <property type="entry name" value="MAJOR FACILITATOR SUPERFAMILY"/>
    <property type="match status" value="1"/>
</dbReference>
<comment type="caution">
    <text evidence="8">The sequence shown here is derived from an EMBL/GenBank/DDBJ whole genome shotgun (WGS) entry which is preliminary data.</text>
</comment>
<evidence type="ECO:0000256" key="6">
    <source>
        <dbReference type="SAM" id="Phobius"/>
    </source>
</evidence>
<feature type="transmembrane region" description="Helical" evidence="6">
    <location>
        <begin position="259"/>
        <end position="278"/>
    </location>
</feature>
<dbReference type="Proteomes" id="UP001235094">
    <property type="component" value="Unassembled WGS sequence"/>
</dbReference>
<dbReference type="InterPro" id="IPR020846">
    <property type="entry name" value="MFS_dom"/>
</dbReference>
<dbReference type="CDD" id="cd17320">
    <property type="entry name" value="MFS_MdfA_MDR_like"/>
    <property type="match status" value="1"/>
</dbReference>
<feature type="transmembrane region" description="Helical" evidence="6">
    <location>
        <begin position="316"/>
        <end position="333"/>
    </location>
</feature>
<keyword evidence="5 6" id="KW-0472">Membrane</keyword>
<evidence type="ECO:0000256" key="4">
    <source>
        <dbReference type="ARBA" id="ARBA00022989"/>
    </source>
</evidence>
<dbReference type="InterPro" id="IPR011701">
    <property type="entry name" value="MFS"/>
</dbReference>
<evidence type="ECO:0000256" key="3">
    <source>
        <dbReference type="ARBA" id="ARBA00022692"/>
    </source>
</evidence>
<dbReference type="SUPFAM" id="SSF103473">
    <property type="entry name" value="MFS general substrate transporter"/>
    <property type="match status" value="1"/>
</dbReference>